<dbReference type="PANTHER" id="PTHR10715">
    <property type="entry name" value="60S RIBOSOMAL PROTEIN L6"/>
    <property type="match status" value="1"/>
</dbReference>
<dbReference type="Pfam" id="PF01159">
    <property type="entry name" value="Ribosomal_L6e"/>
    <property type="match status" value="1"/>
</dbReference>
<dbReference type="Proteomes" id="UP001215280">
    <property type="component" value="Unassembled WGS sequence"/>
</dbReference>
<dbReference type="PANTHER" id="PTHR10715:SF0">
    <property type="entry name" value="LARGE RIBOSOMAL SUBUNIT PROTEIN EL6"/>
    <property type="match status" value="1"/>
</dbReference>
<organism evidence="3 4">
    <name type="scientific">Mycena maculata</name>
    <dbReference type="NCBI Taxonomy" id="230809"/>
    <lineage>
        <taxon>Eukaryota</taxon>
        <taxon>Fungi</taxon>
        <taxon>Dikarya</taxon>
        <taxon>Basidiomycota</taxon>
        <taxon>Agaricomycotina</taxon>
        <taxon>Agaricomycetes</taxon>
        <taxon>Agaricomycetidae</taxon>
        <taxon>Agaricales</taxon>
        <taxon>Marasmiineae</taxon>
        <taxon>Mycenaceae</taxon>
        <taxon>Mycena</taxon>
    </lineage>
</organism>
<protein>
    <submittedName>
        <fullName evidence="3">60S ribosomal protein L6</fullName>
    </submittedName>
</protein>
<dbReference type="GO" id="GO:0003735">
    <property type="term" value="F:structural constituent of ribosome"/>
    <property type="evidence" value="ECO:0007669"/>
    <property type="project" value="InterPro"/>
</dbReference>
<keyword evidence="3" id="KW-0689">Ribosomal protein</keyword>
<dbReference type="InterPro" id="IPR008991">
    <property type="entry name" value="Translation_prot_SH3-like_sf"/>
</dbReference>
<feature type="region of interest" description="Disordered" evidence="1">
    <location>
        <begin position="30"/>
        <end position="56"/>
    </location>
</feature>
<accession>A0AAD7P109</accession>
<dbReference type="InterPro" id="IPR005568">
    <property type="entry name" value="Ribosomal_uL6_N"/>
</dbReference>
<dbReference type="GO" id="GO:0003723">
    <property type="term" value="F:RNA binding"/>
    <property type="evidence" value="ECO:0007669"/>
    <property type="project" value="TreeGrafter"/>
</dbReference>
<dbReference type="InterPro" id="IPR000915">
    <property type="entry name" value="60S_ribosomal_eL6"/>
</dbReference>
<dbReference type="GO" id="GO:0002181">
    <property type="term" value="P:cytoplasmic translation"/>
    <property type="evidence" value="ECO:0007669"/>
    <property type="project" value="TreeGrafter"/>
</dbReference>
<evidence type="ECO:0000313" key="3">
    <source>
        <dbReference type="EMBL" id="KAJ7783950.1"/>
    </source>
</evidence>
<keyword evidence="3" id="KW-0687">Ribonucleoprotein</keyword>
<dbReference type="Pfam" id="PF03868">
    <property type="entry name" value="Ribosomal_L6e_N"/>
    <property type="match status" value="1"/>
</dbReference>
<sequence>MAKSKELVPGVSRLSRSQVAAHRKLYKGLKKSEKPAAAKSPATIEKSVGEDKNGGKRLIPTSKAPCFYPVEDVRQPKKTVLFNVNGVPLQRVNQAYVIATTTKVELDGVKIDDKINDTYFAKAATKDPRSAEAELFEGGEPKAKEALPESKSADQKEIDKAILSSVKKTAKYLKASWGLSKEQFMRRYWRECRMLHVMPHTCRYVYSSF</sequence>
<name>A0AAD7P109_9AGAR</name>
<evidence type="ECO:0000256" key="1">
    <source>
        <dbReference type="SAM" id="MobiDB-lite"/>
    </source>
</evidence>
<comment type="caution">
    <text evidence="3">The sequence shown here is derived from an EMBL/GenBank/DDBJ whole genome shotgun (WGS) entry which is preliminary data.</text>
</comment>
<proteinExistence type="predicted"/>
<dbReference type="AlphaFoldDB" id="A0AAD7P109"/>
<dbReference type="GO" id="GO:0022625">
    <property type="term" value="C:cytosolic large ribosomal subunit"/>
    <property type="evidence" value="ECO:0007669"/>
    <property type="project" value="TreeGrafter"/>
</dbReference>
<dbReference type="GO" id="GO:0000027">
    <property type="term" value="P:ribosomal large subunit assembly"/>
    <property type="evidence" value="ECO:0007669"/>
    <property type="project" value="TreeGrafter"/>
</dbReference>
<gene>
    <name evidence="3" type="ORF">DFH07DRAFT_864808</name>
</gene>
<reference evidence="3" key="1">
    <citation type="submission" date="2023-03" db="EMBL/GenBank/DDBJ databases">
        <title>Massive genome expansion in bonnet fungi (Mycena s.s.) driven by repeated elements and novel gene families across ecological guilds.</title>
        <authorList>
            <consortium name="Lawrence Berkeley National Laboratory"/>
            <person name="Harder C.B."/>
            <person name="Miyauchi S."/>
            <person name="Viragh M."/>
            <person name="Kuo A."/>
            <person name="Thoen E."/>
            <person name="Andreopoulos B."/>
            <person name="Lu D."/>
            <person name="Skrede I."/>
            <person name="Drula E."/>
            <person name="Henrissat B."/>
            <person name="Morin E."/>
            <person name="Kohler A."/>
            <person name="Barry K."/>
            <person name="LaButti K."/>
            <person name="Morin E."/>
            <person name="Salamov A."/>
            <person name="Lipzen A."/>
            <person name="Mereny Z."/>
            <person name="Hegedus B."/>
            <person name="Baldrian P."/>
            <person name="Stursova M."/>
            <person name="Weitz H."/>
            <person name="Taylor A."/>
            <person name="Grigoriev I.V."/>
            <person name="Nagy L.G."/>
            <person name="Martin F."/>
            <person name="Kauserud H."/>
        </authorList>
    </citation>
    <scope>NUCLEOTIDE SEQUENCE</scope>
    <source>
        <strain evidence="3">CBHHK188m</strain>
    </source>
</reference>
<feature type="domain" description="Large ribosomal subunit protein uL6 N-terminal" evidence="2">
    <location>
        <begin position="7"/>
        <end position="46"/>
    </location>
</feature>
<keyword evidence="4" id="KW-1185">Reference proteome</keyword>
<dbReference type="SUPFAM" id="SSF50104">
    <property type="entry name" value="Translation proteins SH3-like domain"/>
    <property type="match status" value="1"/>
</dbReference>
<dbReference type="EMBL" id="JARJLG010000002">
    <property type="protein sequence ID" value="KAJ7783950.1"/>
    <property type="molecule type" value="Genomic_DNA"/>
</dbReference>
<evidence type="ECO:0000313" key="4">
    <source>
        <dbReference type="Proteomes" id="UP001215280"/>
    </source>
</evidence>
<evidence type="ECO:0000259" key="2">
    <source>
        <dbReference type="Pfam" id="PF03868"/>
    </source>
</evidence>